<proteinExistence type="predicted"/>
<accession>A0A7S2U761</accession>
<evidence type="ECO:0000313" key="2">
    <source>
        <dbReference type="EMBL" id="CAD9808705.1"/>
    </source>
</evidence>
<organism evidence="2">
    <name type="scientific">Attheya septentrionalis</name>
    <dbReference type="NCBI Taxonomy" id="420275"/>
    <lineage>
        <taxon>Eukaryota</taxon>
        <taxon>Sar</taxon>
        <taxon>Stramenopiles</taxon>
        <taxon>Ochrophyta</taxon>
        <taxon>Bacillariophyta</taxon>
        <taxon>Coscinodiscophyceae</taxon>
        <taxon>Chaetocerotophycidae</taxon>
        <taxon>Chaetocerotales</taxon>
        <taxon>Attheyaceae</taxon>
        <taxon>Attheya</taxon>
    </lineage>
</organism>
<feature type="transmembrane region" description="Helical" evidence="1">
    <location>
        <begin position="44"/>
        <end position="64"/>
    </location>
</feature>
<dbReference type="EMBL" id="HBHQ01000829">
    <property type="protein sequence ID" value="CAD9808705.1"/>
    <property type="molecule type" value="Transcribed_RNA"/>
</dbReference>
<name>A0A7S2U761_9STRA</name>
<sequence>MCCVCVMLDRINPIATWTPNCELVSYSSDTDDAEEQTPSSTSTVHVWIVPLLSMALGAVVMFVYMSRRQQEEAHNLIRQLSMPTRFEPTSTVVNERTSLFVNDKYGPT</sequence>
<evidence type="ECO:0000256" key="1">
    <source>
        <dbReference type="SAM" id="Phobius"/>
    </source>
</evidence>
<gene>
    <name evidence="2" type="ORF">ASEP1449_LOCUS527</name>
</gene>
<reference evidence="2" key="1">
    <citation type="submission" date="2021-01" db="EMBL/GenBank/DDBJ databases">
        <authorList>
            <person name="Corre E."/>
            <person name="Pelletier E."/>
            <person name="Niang G."/>
            <person name="Scheremetjew M."/>
            <person name="Finn R."/>
            <person name="Kale V."/>
            <person name="Holt S."/>
            <person name="Cochrane G."/>
            <person name="Meng A."/>
            <person name="Brown T."/>
            <person name="Cohen L."/>
        </authorList>
    </citation>
    <scope>NUCLEOTIDE SEQUENCE</scope>
    <source>
        <strain evidence="2">CCMP2084</strain>
    </source>
</reference>
<keyword evidence="1" id="KW-0472">Membrane</keyword>
<dbReference type="AlphaFoldDB" id="A0A7S2U761"/>
<protein>
    <submittedName>
        <fullName evidence="2">Uncharacterized protein</fullName>
    </submittedName>
</protein>
<keyword evidence="1" id="KW-0812">Transmembrane</keyword>
<keyword evidence="1" id="KW-1133">Transmembrane helix</keyword>